<protein>
    <recommendedName>
        <fullName evidence="2 8">Shikimate dehydrogenase (NADP(+))</fullName>
        <shortName evidence="8">SDH</shortName>
        <ecNumber evidence="2 8">1.1.1.25</ecNumber>
    </recommendedName>
</protein>
<keyword evidence="6 8" id="KW-0057">Aromatic amino acid biosynthesis</keyword>
<dbReference type="Pfam" id="PF01488">
    <property type="entry name" value="Shikimate_DH"/>
    <property type="match status" value="1"/>
</dbReference>
<feature type="binding site" evidence="8">
    <location>
        <position position="235"/>
    </location>
    <ligand>
        <name>NADP(+)</name>
        <dbReference type="ChEBI" id="CHEBI:58349"/>
    </ligand>
</feature>
<feature type="binding site" evidence="8">
    <location>
        <begin position="124"/>
        <end position="128"/>
    </location>
    <ligand>
        <name>NADP(+)</name>
        <dbReference type="ChEBI" id="CHEBI:58349"/>
    </ligand>
</feature>
<gene>
    <name evidence="8" type="primary">aroE</name>
    <name evidence="9" type="ORF">X907_0067</name>
</gene>
<dbReference type="InterPro" id="IPR013708">
    <property type="entry name" value="Shikimate_DH-bd_N"/>
</dbReference>
<sequence length="273" mass="27967">MKAGVAGWPVDHSLSPLMMQAWLTDAGLAGSYDRIGVQPDAFAATISRLRDAGYRGINVTLPHKQAALTLADEASEGARACGAANLLLFGPDGIVADNTDIVGVEAALAESGWQAGVGPAVLIGAGGAARAALHVLNASGAPVRIINRSRDRAAGLVRSMGCAAEIYGLDDAAAALEGARLVINATSLGMKGQPELCVPLDALPPGAAVFDMVYAPLETPLLRQARARGLRTVDGLSMLIGQARPAFEAFFGQPAPAGTQVRALLEAALEERA</sequence>
<dbReference type="HAMAP" id="MF_00222">
    <property type="entry name" value="Shikimate_DH_AroE"/>
    <property type="match status" value="1"/>
</dbReference>
<evidence type="ECO:0000256" key="5">
    <source>
        <dbReference type="ARBA" id="ARBA00023002"/>
    </source>
</evidence>
<comment type="similarity">
    <text evidence="8">Belongs to the shikimate dehydrogenase family.</text>
</comment>
<dbReference type="GO" id="GO:0009073">
    <property type="term" value="P:aromatic amino acid family biosynthetic process"/>
    <property type="evidence" value="ECO:0007669"/>
    <property type="project" value="UniProtKB-KW"/>
</dbReference>
<keyword evidence="5 8" id="KW-0560">Oxidoreductase</keyword>
<dbReference type="Proteomes" id="UP000286954">
    <property type="component" value="Chromosome"/>
</dbReference>
<evidence type="ECO:0000256" key="3">
    <source>
        <dbReference type="ARBA" id="ARBA00022605"/>
    </source>
</evidence>
<evidence type="ECO:0000256" key="6">
    <source>
        <dbReference type="ARBA" id="ARBA00023141"/>
    </source>
</evidence>
<dbReference type="SUPFAM" id="SSF53223">
    <property type="entry name" value="Aminoacid dehydrogenase-like, N-terminal domain"/>
    <property type="match status" value="1"/>
</dbReference>
<keyword evidence="4 8" id="KW-0521">NADP</keyword>
<dbReference type="AlphaFoldDB" id="A0A3T0E5Y3"/>
<dbReference type="PANTHER" id="PTHR21089">
    <property type="entry name" value="SHIKIMATE DEHYDROGENASE"/>
    <property type="match status" value="1"/>
</dbReference>
<dbReference type="EC" id="1.1.1.25" evidence="2 8"/>
<comment type="subunit">
    <text evidence="8">Homodimer.</text>
</comment>
<dbReference type="KEGG" id="gak:X907_0067"/>
<dbReference type="GO" id="GO:0019632">
    <property type="term" value="P:shikimate metabolic process"/>
    <property type="evidence" value="ECO:0007669"/>
    <property type="project" value="InterPro"/>
</dbReference>
<dbReference type="Pfam" id="PF08501">
    <property type="entry name" value="Shikimate_dh_N"/>
    <property type="match status" value="1"/>
</dbReference>
<evidence type="ECO:0000313" key="9">
    <source>
        <dbReference type="EMBL" id="AZU02617.1"/>
    </source>
</evidence>
<evidence type="ECO:0000256" key="7">
    <source>
        <dbReference type="ARBA" id="ARBA00049442"/>
    </source>
</evidence>
<evidence type="ECO:0000313" key="10">
    <source>
        <dbReference type="Proteomes" id="UP000286954"/>
    </source>
</evidence>
<comment type="function">
    <text evidence="8">Involved in the biosynthesis of the chorismate, which leads to the biosynthesis of aromatic amino acids. Catalyzes the reversible NADPH linked reduction of 3-dehydroshikimate (DHSA) to yield shikimate (SA).</text>
</comment>
<reference evidence="9 10" key="1">
    <citation type="submission" date="2016-12" db="EMBL/GenBank/DDBJ databases">
        <title>The genome of dimorphic prosthecate Glycocaulis alkaliphilus 6b-8t, isolated from crude oil dictates its adaptability in petroleum environments.</title>
        <authorList>
            <person name="Wu X.-L."/>
            <person name="Geng S."/>
        </authorList>
    </citation>
    <scope>NUCLEOTIDE SEQUENCE [LARGE SCALE GENOMIC DNA]</scope>
    <source>
        <strain evidence="9 10">6B-8</strain>
    </source>
</reference>
<keyword evidence="10" id="KW-1185">Reference proteome</keyword>
<dbReference type="GO" id="GO:0050661">
    <property type="term" value="F:NADP binding"/>
    <property type="evidence" value="ECO:0007669"/>
    <property type="project" value="InterPro"/>
</dbReference>
<dbReference type="InterPro" id="IPR046346">
    <property type="entry name" value="Aminoacid_DH-like_N_sf"/>
</dbReference>
<dbReference type="NCBIfam" id="TIGR00507">
    <property type="entry name" value="aroE"/>
    <property type="match status" value="1"/>
</dbReference>
<dbReference type="RefSeq" id="WP_127565085.1">
    <property type="nucleotide sequence ID" value="NZ_BMFB01000004.1"/>
</dbReference>
<comment type="caution">
    <text evidence="8">Lacks conserved residue(s) required for the propagation of feature annotation.</text>
</comment>
<dbReference type="EMBL" id="CP018911">
    <property type="protein sequence ID" value="AZU02617.1"/>
    <property type="molecule type" value="Genomic_DNA"/>
</dbReference>
<dbReference type="UniPathway" id="UPA00053">
    <property type="reaction ID" value="UER00087"/>
</dbReference>
<evidence type="ECO:0000256" key="1">
    <source>
        <dbReference type="ARBA" id="ARBA00004871"/>
    </source>
</evidence>
<feature type="binding site" evidence="8">
    <location>
        <position position="242"/>
    </location>
    <ligand>
        <name>shikimate</name>
        <dbReference type="ChEBI" id="CHEBI:36208"/>
    </ligand>
</feature>
<dbReference type="PANTHER" id="PTHR21089:SF1">
    <property type="entry name" value="BIFUNCTIONAL 3-DEHYDROQUINATE DEHYDRATASE_SHIKIMATE DEHYDROGENASE, CHLOROPLASTIC"/>
    <property type="match status" value="1"/>
</dbReference>
<name>A0A3T0E5Y3_9PROT</name>
<dbReference type="GO" id="GO:0009423">
    <property type="term" value="P:chorismate biosynthetic process"/>
    <property type="evidence" value="ECO:0007669"/>
    <property type="project" value="UniProtKB-UniRule"/>
</dbReference>
<evidence type="ECO:0000256" key="4">
    <source>
        <dbReference type="ARBA" id="ARBA00022857"/>
    </source>
</evidence>
<feature type="binding site" evidence="8">
    <location>
        <position position="214"/>
    </location>
    <ligand>
        <name>shikimate</name>
        <dbReference type="ChEBI" id="CHEBI:36208"/>
    </ligand>
</feature>
<dbReference type="OrthoDB" id="9792692at2"/>
<dbReference type="InterPro" id="IPR011342">
    <property type="entry name" value="Shikimate_DH"/>
</dbReference>
<feature type="binding site" evidence="8">
    <location>
        <position position="85"/>
    </location>
    <ligand>
        <name>shikimate</name>
        <dbReference type="ChEBI" id="CHEBI:36208"/>
    </ligand>
</feature>
<dbReference type="InterPro" id="IPR036291">
    <property type="entry name" value="NAD(P)-bd_dom_sf"/>
</dbReference>
<dbReference type="CDD" id="cd01065">
    <property type="entry name" value="NAD_bind_Shikimate_DH"/>
    <property type="match status" value="1"/>
</dbReference>
<proteinExistence type="inferred from homology"/>
<dbReference type="InterPro" id="IPR006151">
    <property type="entry name" value="Shikm_DH/Glu-tRNA_Rdtase"/>
</dbReference>
<feature type="binding site" evidence="8">
    <location>
        <position position="212"/>
    </location>
    <ligand>
        <name>NADP(+)</name>
        <dbReference type="ChEBI" id="CHEBI:58349"/>
    </ligand>
</feature>
<organism evidence="9 10">
    <name type="scientific">Glycocaulis alkaliphilus</name>
    <dbReference type="NCBI Taxonomy" id="1434191"/>
    <lineage>
        <taxon>Bacteria</taxon>
        <taxon>Pseudomonadati</taxon>
        <taxon>Pseudomonadota</taxon>
        <taxon>Alphaproteobacteria</taxon>
        <taxon>Maricaulales</taxon>
        <taxon>Maricaulaceae</taxon>
        <taxon>Glycocaulis</taxon>
    </lineage>
</organism>
<comment type="pathway">
    <text evidence="1 8">Metabolic intermediate biosynthesis; chorismate biosynthesis; chorismate from D-erythrose 4-phosphate and phosphoenolpyruvate: step 4/7.</text>
</comment>
<dbReference type="InterPro" id="IPR022893">
    <property type="entry name" value="Shikimate_DH_fam"/>
</dbReference>
<feature type="binding site" evidence="8">
    <location>
        <position position="60"/>
    </location>
    <ligand>
        <name>shikimate</name>
        <dbReference type="ChEBI" id="CHEBI:36208"/>
    </ligand>
</feature>
<dbReference type="SUPFAM" id="SSF51735">
    <property type="entry name" value="NAD(P)-binding Rossmann-fold domains"/>
    <property type="match status" value="1"/>
</dbReference>
<feature type="active site" description="Proton acceptor" evidence="8">
    <location>
        <position position="64"/>
    </location>
</feature>
<dbReference type="Gene3D" id="3.40.50.720">
    <property type="entry name" value="NAD(P)-binding Rossmann-like Domain"/>
    <property type="match status" value="1"/>
</dbReference>
<dbReference type="Gene3D" id="3.40.50.10860">
    <property type="entry name" value="Leucine Dehydrogenase, chain A, domain 1"/>
    <property type="match status" value="1"/>
</dbReference>
<dbReference type="GO" id="GO:0008652">
    <property type="term" value="P:amino acid biosynthetic process"/>
    <property type="evidence" value="ECO:0007669"/>
    <property type="project" value="UniProtKB-KW"/>
</dbReference>
<dbReference type="GO" id="GO:0005829">
    <property type="term" value="C:cytosol"/>
    <property type="evidence" value="ECO:0007669"/>
    <property type="project" value="TreeGrafter"/>
</dbReference>
<feature type="binding site" evidence="8">
    <location>
        <begin position="13"/>
        <end position="15"/>
    </location>
    <ligand>
        <name>shikimate</name>
        <dbReference type="ChEBI" id="CHEBI:36208"/>
    </ligand>
</feature>
<accession>A0A3T0E5Y3</accession>
<comment type="catalytic activity">
    <reaction evidence="7 8">
        <text>shikimate + NADP(+) = 3-dehydroshikimate + NADPH + H(+)</text>
        <dbReference type="Rhea" id="RHEA:17737"/>
        <dbReference type="ChEBI" id="CHEBI:15378"/>
        <dbReference type="ChEBI" id="CHEBI:16630"/>
        <dbReference type="ChEBI" id="CHEBI:36208"/>
        <dbReference type="ChEBI" id="CHEBI:57783"/>
        <dbReference type="ChEBI" id="CHEBI:58349"/>
        <dbReference type="EC" id="1.1.1.25"/>
    </reaction>
</comment>
<keyword evidence="3 8" id="KW-0028">Amino-acid biosynthesis</keyword>
<evidence type="ECO:0000256" key="8">
    <source>
        <dbReference type="HAMAP-Rule" id="MF_00222"/>
    </source>
</evidence>
<feature type="binding site" evidence="8">
    <location>
        <position position="76"/>
    </location>
    <ligand>
        <name>NADP(+)</name>
        <dbReference type="ChEBI" id="CHEBI:58349"/>
    </ligand>
</feature>
<feature type="binding site" evidence="8">
    <location>
        <position position="100"/>
    </location>
    <ligand>
        <name>shikimate</name>
        <dbReference type="ChEBI" id="CHEBI:36208"/>
    </ligand>
</feature>
<dbReference type="GO" id="GO:0004764">
    <property type="term" value="F:shikimate 3-dehydrogenase (NADP+) activity"/>
    <property type="evidence" value="ECO:0007669"/>
    <property type="project" value="UniProtKB-UniRule"/>
</dbReference>
<evidence type="ECO:0000256" key="2">
    <source>
        <dbReference type="ARBA" id="ARBA00012962"/>
    </source>
</evidence>